<comment type="caution">
    <text evidence="3">The sequence shown here is derived from an EMBL/GenBank/DDBJ whole genome shotgun (WGS) entry which is preliminary data.</text>
</comment>
<dbReference type="AlphaFoldDB" id="A0A2A2JBQ5"/>
<feature type="compositionally biased region" description="Basic and acidic residues" evidence="1">
    <location>
        <begin position="212"/>
        <end position="223"/>
    </location>
</feature>
<feature type="region of interest" description="Disordered" evidence="1">
    <location>
        <begin position="1"/>
        <end position="38"/>
    </location>
</feature>
<protein>
    <recommendedName>
        <fullName evidence="2">BZIP domain-containing protein</fullName>
    </recommendedName>
</protein>
<dbReference type="GO" id="GO:0003700">
    <property type="term" value="F:DNA-binding transcription factor activity"/>
    <property type="evidence" value="ECO:0007669"/>
    <property type="project" value="InterPro"/>
</dbReference>
<keyword evidence="4" id="KW-1185">Reference proteome</keyword>
<accession>A0A2A2JBQ5</accession>
<sequence length="454" mass="52548">MSNSLGDGRGLTTPILSPLNFQTSNDPLMGIEEPSYPDQNNELVATEDVNSFKIGLEEQPTYLDPEIEDISSALENRNPATDWDSPIAPVDEDLVSRNDAQRTDIDNFIPSGMPQAQQMQQVVEDDQPMMLNNVVPVAVEVSPAAKNPDRGGCRRVKKPTKKDSPCKVSIKKCRVYVEKRKRRTVYADESAKKTGKRAVAKSNSQRFRHRNKKEEDNLKKLKENKQKDLDTELAALEKDVQLYNNIVLQFPSEARRLYYTTLDLSQHQLKPFAQEYLDDINWNVDFIKNYNLNQKMLDVEQFFEDDQDVNSAMKLEEEVKRKLTQEESERSKRKTKINWNTMSDKEKRMEQNRIASAKCRIREKLRKEMLGDDIIRIETKWEHTKDEKQRVANMLLQLRNEGIEFVDKAAAFIKYLQDVQADIYYPSAAARANIESDIAETRELFWQIQGPHQA</sequence>
<feature type="domain" description="BZIP" evidence="2">
    <location>
        <begin position="347"/>
        <end position="362"/>
    </location>
</feature>
<feature type="region of interest" description="Disordered" evidence="1">
    <location>
        <begin position="201"/>
        <end position="223"/>
    </location>
</feature>
<evidence type="ECO:0000259" key="2">
    <source>
        <dbReference type="PROSITE" id="PS00036"/>
    </source>
</evidence>
<dbReference type="InterPro" id="IPR004827">
    <property type="entry name" value="bZIP"/>
</dbReference>
<reference evidence="3 4" key="1">
    <citation type="journal article" date="2017" name="Curr. Biol.">
        <title>Genome architecture and evolution of a unichromosomal asexual nematode.</title>
        <authorList>
            <person name="Fradin H."/>
            <person name="Zegar C."/>
            <person name="Gutwein M."/>
            <person name="Lucas J."/>
            <person name="Kovtun M."/>
            <person name="Corcoran D."/>
            <person name="Baugh L.R."/>
            <person name="Kiontke K."/>
            <person name="Gunsalus K."/>
            <person name="Fitch D.H."/>
            <person name="Piano F."/>
        </authorList>
    </citation>
    <scope>NUCLEOTIDE SEQUENCE [LARGE SCALE GENOMIC DNA]</scope>
    <source>
        <strain evidence="3">PF1309</strain>
    </source>
</reference>
<dbReference type="InterPro" id="IPR046347">
    <property type="entry name" value="bZIP_sf"/>
</dbReference>
<dbReference type="PROSITE" id="PS00036">
    <property type="entry name" value="BZIP_BASIC"/>
    <property type="match status" value="1"/>
</dbReference>
<gene>
    <name evidence="3" type="ORF">WR25_10755</name>
</gene>
<dbReference type="Proteomes" id="UP000218231">
    <property type="component" value="Unassembled WGS sequence"/>
</dbReference>
<organism evidence="3 4">
    <name type="scientific">Diploscapter pachys</name>
    <dbReference type="NCBI Taxonomy" id="2018661"/>
    <lineage>
        <taxon>Eukaryota</taxon>
        <taxon>Metazoa</taxon>
        <taxon>Ecdysozoa</taxon>
        <taxon>Nematoda</taxon>
        <taxon>Chromadorea</taxon>
        <taxon>Rhabditida</taxon>
        <taxon>Rhabditina</taxon>
        <taxon>Rhabditomorpha</taxon>
        <taxon>Rhabditoidea</taxon>
        <taxon>Rhabditidae</taxon>
        <taxon>Diploscapter</taxon>
    </lineage>
</organism>
<evidence type="ECO:0000313" key="4">
    <source>
        <dbReference type="Proteomes" id="UP000218231"/>
    </source>
</evidence>
<proteinExistence type="predicted"/>
<evidence type="ECO:0000256" key="1">
    <source>
        <dbReference type="SAM" id="MobiDB-lite"/>
    </source>
</evidence>
<evidence type="ECO:0000313" key="3">
    <source>
        <dbReference type="EMBL" id="PAV59044.1"/>
    </source>
</evidence>
<dbReference type="EMBL" id="LIAE01010543">
    <property type="protein sequence ID" value="PAV59044.1"/>
    <property type="molecule type" value="Genomic_DNA"/>
</dbReference>
<dbReference type="SUPFAM" id="SSF57959">
    <property type="entry name" value="Leucine zipper domain"/>
    <property type="match status" value="1"/>
</dbReference>
<name>A0A2A2JBQ5_9BILA</name>